<dbReference type="SUPFAM" id="SSF53850">
    <property type="entry name" value="Periplasmic binding protein-like II"/>
    <property type="match status" value="1"/>
</dbReference>
<keyword evidence="2" id="KW-0805">Transcription regulation</keyword>
<dbReference type="Gene3D" id="1.10.10.10">
    <property type="entry name" value="Winged helix-like DNA-binding domain superfamily/Winged helix DNA-binding domain"/>
    <property type="match status" value="1"/>
</dbReference>
<dbReference type="InterPro" id="IPR036390">
    <property type="entry name" value="WH_DNA-bd_sf"/>
</dbReference>
<evidence type="ECO:0000313" key="6">
    <source>
        <dbReference type="EMBL" id="NGZ85230.1"/>
    </source>
</evidence>
<comment type="caution">
    <text evidence="6">The sequence shown here is derived from an EMBL/GenBank/DDBJ whole genome shotgun (WGS) entry which is preliminary data.</text>
</comment>
<name>A0ABX0FL79_9BURK</name>
<dbReference type="PROSITE" id="PS50931">
    <property type="entry name" value="HTH_LYSR"/>
    <property type="match status" value="1"/>
</dbReference>
<evidence type="ECO:0000313" key="7">
    <source>
        <dbReference type="Proteomes" id="UP000666369"/>
    </source>
</evidence>
<keyword evidence="7" id="KW-1185">Reference proteome</keyword>
<dbReference type="SUPFAM" id="SSF46785">
    <property type="entry name" value="Winged helix' DNA-binding domain"/>
    <property type="match status" value="1"/>
</dbReference>
<dbReference type="PRINTS" id="PR00039">
    <property type="entry name" value="HTHLYSR"/>
</dbReference>
<reference evidence="6 7" key="1">
    <citation type="submission" date="2020-01" db="EMBL/GenBank/DDBJ databases">
        <authorList>
            <person name="Lee S.D."/>
        </authorList>
    </citation>
    <scope>NUCLEOTIDE SEQUENCE [LARGE SCALE GENOMIC DNA]</scope>
    <source>
        <strain evidence="6 7">SAP-35</strain>
    </source>
</reference>
<dbReference type="InterPro" id="IPR058163">
    <property type="entry name" value="LysR-type_TF_proteobact-type"/>
</dbReference>
<keyword evidence="3" id="KW-0238">DNA-binding</keyword>
<dbReference type="PANTHER" id="PTHR30537:SF5">
    <property type="entry name" value="HTH-TYPE TRANSCRIPTIONAL ACTIVATOR TTDR-RELATED"/>
    <property type="match status" value="1"/>
</dbReference>
<dbReference type="Gene3D" id="3.40.190.10">
    <property type="entry name" value="Periplasmic binding protein-like II"/>
    <property type="match status" value="2"/>
</dbReference>
<evidence type="ECO:0000256" key="4">
    <source>
        <dbReference type="ARBA" id="ARBA00023163"/>
    </source>
</evidence>
<dbReference type="InterPro" id="IPR036388">
    <property type="entry name" value="WH-like_DNA-bd_sf"/>
</dbReference>
<dbReference type="Pfam" id="PF03466">
    <property type="entry name" value="LysR_substrate"/>
    <property type="match status" value="1"/>
</dbReference>
<evidence type="ECO:0000256" key="3">
    <source>
        <dbReference type="ARBA" id="ARBA00023125"/>
    </source>
</evidence>
<organism evidence="6 7">
    <name type="scientific">Duganella aceris</name>
    <dbReference type="NCBI Taxonomy" id="2703883"/>
    <lineage>
        <taxon>Bacteria</taxon>
        <taxon>Pseudomonadati</taxon>
        <taxon>Pseudomonadota</taxon>
        <taxon>Betaproteobacteria</taxon>
        <taxon>Burkholderiales</taxon>
        <taxon>Oxalobacteraceae</taxon>
        <taxon>Telluria group</taxon>
        <taxon>Duganella</taxon>
    </lineage>
</organism>
<dbReference type="Pfam" id="PF00126">
    <property type="entry name" value="HTH_1"/>
    <property type="match status" value="1"/>
</dbReference>
<comment type="similarity">
    <text evidence="1">Belongs to the LysR transcriptional regulatory family.</text>
</comment>
<sequence length="327" mass="36399">MAQRPEDDSAPQKIDTQMLSDLWVFREVASAESITGAAEQLNVTQSAVSQRVLRLESRLSTQLLVREKNGLVLTEAGAALSNALNQVSFLLTDALDDIRRPEHRTIVISCKPSLAIEWLVPKLEEFYRLHPGIEVFVRSEMLSATSKRMQAEGIDLVITYQPSPPAELQELASVQEWAFPVCSRSYRASLETEAASAPVLLHDDMPWGMSGASPTEWEAWRLSSGLDWPPQQARSRHFNLAQLAYQAAASNQGVAMGRAVIVHRMLSRGELVSALAAQPSPGETYWISSAQSGDVRPWTRLFATWWRDAMRETQQQTLSLLNADVLM</sequence>
<evidence type="ECO:0000256" key="1">
    <source>
        <dbReference type="ARBA" id="ARBA00009437"/>
    </source>
</evidence>
<evidence type="ECO:0000256" key="2">
    <source>
        <dbReference type="ARBA" id="ARBA00023015"/>
    </source>
</evidence>
<dbReference type="RefSeq" id="WP_166103498.1">
    <property type="nucleotide sequence ID" value="NZ_JAADJT010000005.1"/>
</dbReference>
<gene>
    <name evidence="6" type="ORF">GW587_13310</name>
</gene>
<dbReference type="InterPro" id="IPR005119">
    <property type="entry name" value="LysR_subst-bd"/>
</dbReference>
<dbReference type="Proteomes" id="UP000666369">
    <property type="component" value="Unassembled WGS sequence"/>
</dbReference>
<dbReference type="EMBL" id="JAADJT010000005">
    <property type="protein sequence ID" value="NGZ85230.1"/>
    <property type="molecule type" value="Genomic_DNA"/>
</dbReference>
<dbReference type="InterPro" id="IPR000847">
    <property type="entry name" value="LysR_HTH_N"/>
</dbReference>
<proteinExistence type="inferred from homology"/>
<feature type="domain" description="HTH lysR-type" evidence="5">
    <location>
        <begin position="19"/>
        <end position="74"/>
    </location>
</feature>
<evidence type="ECO:0000259" key="5">
    <source>
        <dbReference type="PROSITE" id="PS50931"/>
    </source>
</evidence>
<protein>
    <submittedName>
        <fullName evidence="6">LysR family transcriptional regulator</fullName>
    </submittedName>
</protein>
<keyword evidence="4" id="KW-0804">Transcription</keyword>
<reference evidence="7" key="2">
    <citation type="submission" date="2023-07" db="EMBL/GenBank/DDBJ databases">
        <title>Duganella aceri sp. nov., isolated from tree sap.</title>
        <authorList>
            <person name="Kim I.S."/>
        </authorList>
    </citation>
    <scope>NUCLEOTIDE SEQUENCE [LARGE SCALE GENOMIC DNA]</scope>
    <source>
        <strain evidence="7">SAP-35</strain>
    </source>
</reference>
<dbReference type="PANTHER" id="PTHR30537">
    <property type="entry name" value="HTH-TYPE TRANSCRIPTIONAL REGULATOR"/>
    <property type="match status" value="1"/>
</dbReference>
<accession>A0ABX0FL79</accession>